<keyword evidence="11 16" id="KW-0269">Exonuclease</keyword>
<dbReference type="Gene3D" id="3.30.110.110">
    <property type="entry name" value="Mre11, capping domain"/>
    <property type="match status" value="1"/>
</dbReference>
<comment type="similarity">
    <text evidence="4 16">Belongs to the MRE11/RAD32 family.</text>
</comment>
<evidence type="ECO:0000256" key="17">
    <source>
        <dbReference type="SAM" id="MobiDB-lite"/>
    </source>
</evidence>
<dbReference type="GO" id="GO:0097552">
    <property type="term" value="P:mitochondrial double-strand break repair via homologous recombination"/>
    <property type="evidence" value="ECO:0007669"/>
    <property type="project" value="TreeGrafter"/>
</dbReference>
<dbReference type="GO" id="GO:0006303">
    <property type="term" value="P:double-strand break repair via nonhomologous end joining"/>
    <property type="evidence" value="ECO:0007669"/>
    <property type="project" value="TreeGrafter"/>
</dbReference>
<evidence type="ECO:0000256" key="16">
    <source>
        <dbReference type="RuleBase" id="RU003447"/>
    </source>
</evidence>
<evidence type="ECO:0000256" key="4">
    <source>
        <dbReference type="ARBA" id="ARBA00009028"/>
    </source>
</evidence>
<name>A0AAW1SFQ9_9CHLO</name>
<keyword evidence="15 16" id="KW-0469">Meiosis</keyword>
<organism evidence="19 20">
    <name type="scientific">Apatococcus lobatus</name>
    <dbReference type="NCBI Taxonomy" id="904363"/>
    <lineage>
        <taxon>Eukaryota</taxon>
        <taxon>Viridiplantae</taxon>
        <taxon>Chlorophyta</taxon>
        <taxon>core chlorophytes</taxon>
        <taxon>Trebouxiophyceae</taxon>
        <taxon>Chlorellales</taxon>
        <taxon>Chlorellaceae</taxon>
        <taxon>Apatococcus</taxon>
    </lineage>
</organism>
<dbReference type="PANTHER" id="PTHR10139">
    <property type="entry name" value="DOUBLE-STRAND BREAK REPAIR PROTEIN MRE11"/>
    <property type="match status" value="1"/>
</dbReference>
<evidence type="ECO:0000256" key="10">
    <source>
        <dbReference type="ARBA" id="ARBA00022801"/>
    </source>
</evidence>
<dbReference type="PANTHER" id="PTHR10139:SF1">
    <property type="entry name" value="DOUBLE-STRAND BREAK REPAIR PROTEIN MRE11"/>
    <property type="match status" value="1"/>
</dbReference>
<evidence type="ECO:0000256" key="5">
    <source>
        <dbReference type="ARBA" id="ARBA00022454"/>
    </source>
</evidence>
<feature type="compositionally biased region" description="Low complexity" evidence="17">
    <location>
        <begin position="661"/>
        <end position="680"/>
    </location>
</feature>
<reference evidence="19 20" key="1">
    <citation type="journal article" date="2024" name="Nat. Commun.">
        <title>Phylogenomics reveals the evolutionary origins of lichenization in chlorophyte algae.</title>
        <authorList>
            <person name="Puginier C."/>
            <person name="Libourel C."/>
            <person name="Otte J."/>
            <person name="Skaloud P."/>
            <person name="Haon M."/>
            <person name="Grisel S."/>
            <person name="Petersen M."/>
            <person name="Berrin J.G."/>
            <person name="Delaux P.M."/>
            <person name="Dal Grande F."/>
            <person name="Keller J."/>
        </authorList>
    </citation>
    <scope>NUCLEOTIDE SEQUENCE [LARGE SCALE GENOMIC DNA]</scope>
    <source>
        <strain evidence="19 20">SAG 2145</strain>
    </source>
</reference>
<dbReference type="GO" id="GO:0000014">
    <property type="term" value="F:single-stranded DNA endodeoxyribonuclease activity"/>
    <property type="evidence" value="ECO:0007669"/>
    <property type="project" value="TreeGrafter"/>
</dbReference>
<dbReference type="InterPro" id="IPR007281">
    <property type="entry name" value="Mre11_DNA-bd"/>
</dbReference>
<evidence type="ECO:0000256" key="15">
    <source>
        <dbReference type="ARBA" id="ARBA00023254"/>
    </source>
</evidence>
<dbReference type="InterPro" id="IPR029052">
    <property type="entry name" value="Metallo-depent_PP-like"/>
</dbReference>
<keyword evidence="12 16" id="KW-0234">DNA repair</keyword>
<dbReference type="GO" id="GO:0000723">
    <property type="term" value="P:telomere maintenance"/>
    <property type="evidence" value="ECO:0007669"/>
    <property type="project" value="TreeGrafter"/>
</dbReference>
<dbReference type="SUPFAM" id="SSF160443">
    <property type="entry name" value="SMR domain-like"/>
    <property type="match status" value="1"/>
</dbReference>
<dbReference type="InterPro" id="IPR013899">
    <property type="entry name" value="DUF1771"/>
</dbReference>
<evidence type="ECO:0000256" key="6">
    <source>
        <dbReference type="ARBA" id="ARBA00022722"/>
    </source>
</evidence>
<keyword evidence="5" id="KW-0158">Chromosome</keyword>
<evidence type="ECO:0000256" key="9">
    <source>
        <dbReference type="ARBA" id="ARBA00022763"/>
    </source>
</evidence>
<feature type="domain" description="Smr" evidence="18">
    <location>
        <begin position="863"/>
        <end position="944"/>
    </location>
</feature>
<accession>A0AAW1SFQ9</accession>
<dbReference type="Pfam" id="PF08590">
    <property type="entry name" value="DUF1771"/>
    <property type="match status" value="1"/>
</dbReference>
<dbReference type="InterPro" id="IPR036063">
    <property type="entry name" value="Smr_dom_sf"/>
</dbReference>
<dbReference type="GO" id="GO:0030145">
    <property type="term" value="F:manganese ion binding"/>
    <property type="evidence" value="ECO:0007669"/>
    <property type="project" value="InterPro"/>
</dbReference>
<evidence type="ECO:0000256" key="8">
    <source>
        <dbReference type="ARBA" id="ARBA00022759"/>
    </source>
</evidence>
<keyword evidence="14 16" id="KW-0539">Nucleus</keyword>
<evidence type="ECO:0000256" key="3">
    <source>
        <dbReference type="ARBA" id="ARBA00004286"/>
    </source>
</evidence>
<keyword evidence="10 16" id="KW-0378">Hydrolase</keyword>
<dbReference type="InterPro" id="IPR004843">
    <property type="entry name" value="Calcineurin-like_PHP"/>
</dbReference>
<comment type="cofactor">
    <cofactor evidence="1">
        <name>Mn(2+)</name>
        <dbReference type="ChEBI" id="CHEBI:29035"/>
    </cofactor>
</comment>
<dbReference type="EMBL" id="JALJOS010000001">
    <property type="protein sequence ID" value="KAK9844672.1"/>
    <property type="molecule type" value="Genomic_DNA"/>
</dbReference>
<dbReference type="PROSITE" id="PS50828">
    <property type="entry name" value="SMR"/>
    <property type="match status" value="1"/>
</dbReference>
<comment type="caution">
    <text evidence="19">The sequence shown here is derived from an EMBL/GenBank/DDBJ whole genome shotgun (WGS) entry which is preliminary data.</text>
</comment>
<feature type="compositionally biased region" description="Basic and acidic residues" evidence="17">
    <location>
        <begin position="681"/>
        <end position="696"/>
    </location>
</feature>
<evidence type="ECO:0000256" key="1">
    <source>
        <dbReference type="ARBA" id="ARBA00001936"/>
    </source>
</evidence>
<dbReference type="GO" id="GO:0007095">
    <property type="term" value="P:mitotic G2 DNA damage checkpoint signaling"/>
    <property type="evidence" value="ECO:0007669"/>
    <property type="project" value="TreeGrafter"/>
</dbReference>
<evidence type="ECO:0000256" key="2">
    <source>
        <dbReference type="ARBA" id="ARBA00004123"/>
    </source>
</evidence>
<evidence type="ECO:0000259" key="18">
    <source>
        <dbReference type="PROSITE" id="PS50828"/>
    </source>
</evidence>
<keyword evidence="6 16" id="KW-0540">Nuclease</keyword>
<feature type="compositionally biased region" description="Low complexity" evidence="17">
    <location>
        <begin position="600"/>
        <end position="613"/>
    </location>
</feature>
<dbReference type="SUPFAM" id="SSF56300">
    <property type="entry name" value="Metallo-dependent phosphatases"/>
    <property type="match status" value="1"/>
</dbReference>
<dbReference type="InterPro" id="IPR003701">
    <property type="entry name" value="Mre11"/>
</dbReference>
<feature type="compositionally biased region" description="Acidic residues" evidence="17">
    <location>
        <begin position="578"/>
        <end position="592"/>
    </location>
</feature>
<keyword evidence="13 16" id="KW-0464">Manganese</keyword>
<dbReference type="Proteomes" id="UP001438707">
    <property type="component" value="Unassembled WGS sequence"/>
</dbReference>
<keyword evidence="7" id="KW-0479">Metal-binding</keyword>
<dbReference type="CDD" id="cd00840">
    <property type="entry name" value="MPP_Mre11_N"/>
    <property type="match status" value="1"/>
</dbReference>
<dbReference type="Gene3D" id="3.30.1370.110">
    <property type="match status" value="1"/>
</dbReference>
<dbReference type="GO" id="GO:0035861">
    <property type="term" value="C:site of double-strand break"/>
    <property type="evidence" value="ECO:0007669"/>
    <property type="project" value="TreeGrafter"/>
</dbReference>
<evidence type="ECO:0000256" key="14">
    <source>
        <dbReference type="ARBA" id="ARBA00023242"/>
    </source>
</evidence>
<evidence type="ECO:0000313" key="20">
    <source>
        <dbReference type="Proteomes" id="UP001438707"/>
    </source>
</evidence>
<dbReference type="InterPro" id="IPR002625">
    <property type="entry name" value="Smr_dom"/>
</dbReference>
<dbReference type="Pfam" id="PF00149">
    <property type="entry name" value="Metallophos"/>
    <property type="match status" value="1"/>
</dbReference>
<feature type="compositionally biased region" description="Low complexity" evidence="17">
    <location>
        <begin position="544"/>
        <end position="576"/>
    </location>
</feature>
<dbReference type="NCBIfam" id="TIGR00583">
    <property type="entry name" value="mre11"/>
    <property type="match status" value="1"/>
</dbReference>
<dbReference type="InterPro" id="IPR041796">
    <property type="entry name" value="Mre11_N"/>
</dbReference>
<evidence type="ECO:0000256" key="7">
    <source>
        <dbReference type="ARBA" id="ARBA00022723"/>
    </source>
</evidence>
<dbReference type="Gene3D" id="3.60.21.10">
    <property type="match status" value="1"/>
</dbReference>
<dbReference type="GO" id="GO:0030870">
    <property type="term" value="C:Mre11 complex"/>
    <property type="evidence" value="ECO:0007669"/>
    <property type="project" value="InterPro"/>
</dbReference>
<keyword evidence="9 16" id="KW-0227">DNA damage</keyword>
<dbReference type="FunFam" id="3.60.21.10:FF:000019">
    <property type="entry name" value="Double-strand break repair protein"/>
    <property type="match status" value="1"/>
</dbReference>
<feature type="compositionally biased region" description="Acidic residues" evidence="17">
    <location>
        <begin position="704"/>
        <end position="719"/>
    </location>
</feature>
<keyword evidence="20" id="KW-1185">Reference proteome</keyword>
<protein>
    <recommendedName>
        <fullName evidence="18">Smr domain-containing protein</fullName>
    </recommendedName>
</protein>
<evidence type="ECO:0000313" key="19">
    <source>
        <dbReference type="EMBL" id="KAK9844672.1"/>
    </source>
</evidence>
<feature type="region of interest" description="Disordered" evidence="17">
    <location>
        <begin position="518"/>
        <end position="719"/>
    </location>
</feature>
<dbReference type="SMART" id="SM00463">
    <property type="entry name" value="SMR"/>
    <property type="match status" value="1"/>
</dbReference>
<dbReference type="GO" id="GO:0008296">
    <property type="term" value="F:3'-5'-DNA exonuclease activity"/>
    <property type="evidence" value="ECO:0007669"/>
    <property type="project" value="InterPro"/>
</dbReference>
<proteinExistence type="inferred from homology"/>
<evidence type="ECO:0000256" key="13">
    <source>
        <dbReference type="ARBA" id="ARBA00023211"/>
    </source>
</evidence>
<dbReference type="SMART" id="SM01162">
    <property type="entry name" value="DUF1771"/>
    <property type="match status" value="1"/>
</dbReference>
<evidence type="ECO:0000256" key="12">
    <source>
        <dbReference type="ARBA" id="ARBA00023204"/>
    </source>
</evidence>
<keyword evidence="8 16" id="KW-0255">Endonuclease</keyword>
<dbReference type="SMART" id="SM01347">
    <property type="entry name" value="Mre11_DNA_bind"/>
    <property type="match status" value="1"/>
</dbReference>
<sequence>MEDEEALGTAAPPEEAILRILIATDNHLGVWEKDELRKNDSFKSFEEILQLAVQQNVDMILLGGDLFHDNKPTRNTLVRSIDLITKYCLTDKQVPFQVVSDPAQNFANGRVNFQDPNLNIGIPIFTIHGNHDDPAGTENLSAVDILSSSGLINYFGKVQMEGSGIGKIKISPVLIQKGNTKLALYGLGNLRDERLGRMFQTPGCVEWARPEDSPEFPMDEWFNLMVLHQNRIAHAANAKNYIKESYLARFLDFVVWGHEHECVCDPWESAQAQGAAFSLVQPGSSVATALSEGESKKKHVIMLEICGDDWRSIKFPLETVRPFSFETVALKEQIDLDPDEPESITRFLERKVEQMIRTANMRRTADQGDMLPLIRLRVDYSGFSTINTQRFGQHFVGKVANPNDVLLWQKAAARRVKKNEDGSIADGGELAARPEAADEKQIEDLIQEHLVENLEILPERELAFALHDFVEKDEKQALAECLRSILSDTQVAALGDESAEDLDQADTLAALLHLHAQQRRDTVHTAPPAATRRPNPPAGQQRLGAVPNGVAAAGRPPRGPAAASQGASRAANGASAMDIDDGAGIEDSDDEGIIPRLSSAAPRTAPAPAAAAARGRRGRQSSIGEAFGHATSRAAANAPSPSERGSTQQSAAGRRGRGRGRASAAATPTPPRQSSRSSAARTKERISATRRRDANGLDKSGSDAADDLDEEDAVEDSDDEIELVQEPASTGHRQNGSARPAAASVLADTQQTNATAQPTTAAGSQIRSFRAPVSQDKAEQELGLSAFFLESSWQITSWKHRLQKQLLYEQSVDAWHSGDRALAKRLSNQAKAEAAAMKLCNQQAAAALLRANNEDRGRPLHELDLHGLHIDEAILAVQERVRHIRGQTGRGTPASQLVCIVGRGLHSNNRKSKLAPAVTRLALDMQLGITADKPHVGCLLIDCHPPKHRIGFFDFLAEKCTIM</sequence>
<dbReference type="GO" id="GO:0042138">
    <property type="term" value="P:meiotic DNA double-strand break formation"/>
    <property type="evidence" value="ECO:0007669"/>
    <property type="project" value="TreeGrafter"/>
</dbReference>
<dbReference type="Pfam" id="PF04152">
    <property type="entry name" value="Mre11_DNA_bind"/>
    <property type="match status" value="1"/>
</dbReference>
<dbReference type="GO" id="GO:0000724">
    <property type="term" value="P:double-strand break repair via homologous recombination"/>
    <property type="evidence" value="ECO:0007669"/>
    <property type="project" value="TreeGrafter"/>
</dbReference>
<gene>
    <name evidence="19" type="ORF">WJX74_005353</name>
</gene>
<comment type="subcellular location">
    <subcellularLocation>
        <location evidence="3">Chromosome</location>
    </subcellularLocation>
    <subcellularLocation>
        <location evidence="2">Nucleus</location>
    </subcellularLocation>
</comment>
<evidence type="ECO:0000256" key="11">
    <source>
        <dbReference type="ARBA" id="ARBA00022839"/>
    </source>
</evidence>
<dbReference type="AlphaFoldDB" id="A0AAW1SFQ9"/>
<dbReference type="InterPro" id="IPR038487">
    <property type="entry name" value="Mre11_capping_dom"/>
</dbReference>